<dbReference type="Pfam" id="PF00622">
    <property type="entry name" value="SPRY"/>
    <property type="match status" value="1"/>
</dbReference>
<evidence type="ECO:0000313" key="6">
    <source>
        <dbReference type="EMBL" id="EGZ23814.1"/>
    </source>
</evidence>
<dbReference type="PROSITE" id="PS50237">
    <property type="entry name" value="HECT"/>
    <property type="match status" value="1"/>
</dbReference>
<reference evidence="6 7" key="1">
    <citation type="journal article" date="2006" name="Science">
        <title>Phytophthora genome sequences uncover evolutionary origins and mechanisms of pathogenesis.</title>
        <authorList>
            <person name="Tyler B.M."/>
            <person name="Tripathy S."/>
            <person name="Zhang X."/>
            <person name="Dehal P."/>
            <person name="Jiang R.H."/>
            <person name="Aerts A."/>
            <person name="Arredondo F.D."/>
            <person name="Baxter L."/>
            <person name="Bensasson D."/>
            <person name="Beynon J.L."/>
            <person name="Chapman J."/>
            <person name="Damasceno C.M."/>
            <person name="Dorrance A.E."/>
            <person name="Dou D."/>
            <person name="Dickerman A.W."/>
            <person name="Dubchak I.L."/>
            <person name="Garbelotto M."/>
            <person name="Gijzen M."/>
            <person name="Gordon S.G."/>
            <person name="Govers F."/>
            <person name="Grunwald N.J."/>
            <person name="Huang W."/>
            <person name="Ivors K.L."/>
            <person name="Jones R.W."/>
            <person name="Kamoun S."/>
            <person name="Krampis K."/>
            <person name="Lamour K.H."/>
            <person name="Lee M.K."/>
            <person name="McDonald W.H."/>
            <person name="Medina M."/>
            <person name="Meijer H.J."/>
            <person name="Nordberg E.K."/>
            <person name="Maclean D.J."/>
            <person name="Ospina-Giraldo M.D."/>
            <person name="Morris P.F."/>
            <person name="Phuntumart V."/>
            <person name="Putnam N.H."/>
            <person name="Rash S."/>
            <person name="Rose J.K."/>
            <person name="Sakihama Y."/>
            <person name="Salamov A.A."/>
            <person name="Savidor A."/>
            <person name="Scheuring C.F."/>
            <person name="Smith B.M."/>
            <person name="Sobral B.W."/>
            <person name="Terry A."/>
            <person name="Torto-Alalibo T.A."/>
            <person name="Win J."/>
            <person name="Xu Z."/>
            <person name="Zhang H."/>
            <person name="Grigoriev I.V."/>
            <person name="Rokhsar D.S."/>
            <person name="Boore J.L."/>
        </authorList>
    </citation>
    <scope>NUCLEOTIDE SEQUENCE [LARGE SCALE GENOMIC DNA]</scope>
    <source>
        <strain evidence="6 7">P6497</strain>
    </source>
</reference>
<dbReference type="InParanoid" id="G4YXF3"/>
<evidence type="ECO:0000259" key="5">
    <source>
        <dbReference type="PROSITE" id="PS50237"/>
    </source>
</evidence>
<dbReference type="Gene3D" id="2.60.120.920">
    <property type="match status" value="1"/>
</dbReference>
<dbReference type="EMBL" id="JH159152">
    <property type="protein sequence ID" value="EGZ23814.1"/>
    <property type="molecule type" value="Genomic_DNA"/>
</dbReference>
<dbReference type="STRING" id="1094619.G4YXF3"/>
<accession>G4YXF3</accession>
<dbReference type="SUPFAM" id="SSF49899">
    <property type="entry name" value="Concanavalin A-like lectins/glucanases"/>
    <property type="match status" value="1"/>
</dbReference>
<dbReference type="RefSeq" id="XP_009519102.1">
    <property type="nucleotide sequence ID" value="XM_009520807.1"/>
</dbReference>
<dbReference type="Gene3D" id="3.30.2410.10">
    <property type="entry name" value="Hect, E3 ligase catalytic domain"/>
    <property type="match status" value="1"/>
</dbReference>
<dbReference type="GO" id="GO:0004842">
    <property type="term" value="F:ubiquitin-protein transferase activity"/>
    <property type="evidence" value="ECO:0007669"/>
    <property type="project" value="InterPro"/>
</dbReference>
<gene>
    <name evidence="6" type="ORF">PHYSODRAFT_485405</name>
</gene>
<dbReference type="PANTHER" id="PTHR12245">
    <property type="entry name" value="SPRY DOMAIN CONTAINING SOCS BOX PROTEIN"/>
    <property type="match status" value="1"/>
</dbReference>
<dbReference type="InterPro" id="IPR013320">
    <property type="entry name" value="ConA-like_dom_sf"/>
</dbReference>
<keyword evidence="7" id="KW-1185">Reference proteome</keyword>
<dbReference type="InterPro" id="IPR050672">
    <property type="entry name" value="FBXO45-Fsn/SPSB_families"/>
</dbReference>
<feature type="domain" description="HECT" evidence="5">
    <location>
        <begin position="778"/>
        <end position="875"/>
    </location>
</feature>
<name>G4YXF3_PHYSP</name>
<evidence type="ECO:0000259" key="4">
    <source>
        <dbReference type="PROSITE" id="PS50188"/>
    </source>
</evidence>
<evidence type="ECO:0000313" key="7">
    <source>
        <dbReference type="Proteomes" id="UP000002640"/>
    </source>
</evidence>
<dbReference type="PANTHER" id="PTHR12245:SF5">
    <property type="entry name" value="SPRY DOMAIN-CONTAINING SOCS BOX PROTEIN 3"/>
    <property type="match status" value="1"/>
</dbReference>
<dbReference type="InterPro" id="IPR000569">
    <property type="entry name" value="HECT_dom"/>
</dbReference>
<dbReference type="InterPro" id="IPR003877">
    <property type="entry name" value="SPRY_dom"/>
</dbReference>
<protein>
    <recommendedName>
        <fullName evidence="8">B30.2/SPRY domain-containing protein</fullName>
    </recommendedName>
</protein>
<dbReference type="Proteomes" id="UP000002640">
    <property type="component" value="Unassembled WGS sequence"/>
</dbReference>
<dbReference type="Pfam" id="PF00632">
    <property type="entry name" value="HECT"/>
    <property type="match status" value="1"/>
</dbReference>
<dbReference type="CDD" id="cd11709">
    <property type="entry name" value="SPRY"/>
    <property type="match status" value="1"/>
</dbReference>
<dbReference type="InterPro" id="IPR043136">
    <property type="entry name" value="B30.2/SPRY_sf"/>
</dbReference>
<feature type="region of interest" description="Disordered" evidence="3">
    <location>
        <begin position="460"/>
        <end position="483"/>
    </location>
</feature>
<dbReference type="InterPro" id="IPR001870">
    <property type="entry name" value="B30.2/SPRY"/>
</dbReference>
<dbReference type="AlphaFoldDB" id="G4YXF3"/>
<feature type="region of interest" description="Disordered" evidence="3">
    <location>
        <begin position="563"/>
        <end position="589"/>
    </location>
</feature>
<proteinExistence type="predicted"/>
<dbReference type="KEGG" id="psoj:PHYSODRAFT_485405"/>
<evidence type="ECO:0000256" key="3">
    <source>
        <dbReference type="SAM" id="MobiDB-lite"/>
    </source>
</evidence>
<feature type="compositionally biased region" description="Polar residues" evidence="3">
    <location>
        <begin position="461"/>
        <end position="471"/>
    </location>
</feature>
<comment type="caution">
    <text evidence="2">Lacks conserved residue(s) required for the propagation of feature annotation.</text>
</comment>
<evidence type="ECO:0008006" key="8">
    <source>
        <dbReference type="Google" id="ProtNLM"/>
    </source>
</evidence>
<dbReference type="PROSITE" id="PS50188">
    <property type="entry name" value="B302_SPRY"/>
    <property type="match status" value="1"/>
</dbReference>
<organism evidence="6 7">
    <name type="scientific">Phytophthora sojae (strain P6497)</name>
    <name type="common">Soybean stem and root rot agent</name>
    <name type="synonym">Phytophthora megasperma f. sp. glycines</name>
    <dbReference type="NCBI Taxonomy" id="1094619"/>
    <lineage>
        <taxon>Eukaryota</taxon>
        <taxon>Sar</taxon>
        <taxon>Stramenopiles</taxon>
        <taxon>Oomycota</taxon>
        <taxon>Peronosporomycetes</taxon>
        <taxon>Peronosporales</taxon>
        <taxon>Peronosporaceae</taxon>
        <taxon>Phytophthora</taxon>
    </lineage>
</organism>
<dbReference type="OMA" id="HELWYEV"/>
<evidence type="ECO:0000256" key="2">
    <source>
        <dbReference type="PROSITE-ProRule" id="PRU00104"/>
    </source>
</evidence>
<sequence>MENYIGSDAYGYGFLANKAVWHNKAKLHSYGEIFKQGDIIQVTLDCNARTLAFSRNGEYLGIAASNMRAGIGRSGANGGDSNCKWYPAFSMYNMDDKVTLIPPPAVSVFNGKDGRPQNASTFELIDAMQDVLAYQSHSAYEAFEDWRRGRKIFREISLGQIIAIDKSKAATEKYGLAAGDSVFTSKGQCTVLGEYRHELWYEVDEAGSSSLFGSTTAQLASWSLGACREMLASPDEYPVHHHHKYKLELESKTGDEAQTVGSAMEQQDWATKTSEEEAIPYQEFVEAQERWGDSGVSAAELDAKLIAELDAIASQQASSSSWALSFADVSTALLLERIYEVHGISAERGSSQTIARIGLLLYVNRCLYNVSRLAVSRNIYATSIGRPGSSDALSSEQNTSKSLPAMLTTECNLVSPVAALLNSPLWRLSDSSDFNFISALAATLLFASQKERLIGEELRATRTTSRSSENLQESRHNEEGGVDNDLPVVKINYLLLPPTPFWECSSSSRRTSLRLPPSTETSVFVQLATQLAAQDARQWRRESSQPFEAIPISQTFQIRIDKSSADPSKETTSQQQPDDDEDDDQLQQPSSKQTAKYLQLFENVMREVQSPSFPLFAPVESPRTTSRALQDKLGSTLQLDINVDLFSPSALAQSRVRIPQLLLWYFGVGQCLGIAWRSKVLLPLQFLSSAFWNELAAPIDRVAQVNGDSDDRSAARTAAIRAVRDGLFSIVPSRCVTLMSGNNPSLRERLSDVDVNYVVRLERHATYSGPRQDRHDMFWKVVSAFTSLERRMLEQFINPDRRTDMKQLESGTETPSKFVLEIADALADGRDHPDSCYPVVVQIGPHSSRLHLPAYSSAQTLRHKLMLAMTNIPFM</sequence>
<evidence type="ECO:0000256" key="1">
    <source>
        <dbReference type="ARBA" id="ARBA00022786"/>
    </source>
</evidence>
<feature type="domain" description="B30.2/SPRY" evidence="4">
    <location>
        <begin position="1"/>
        <end position="107"/>
    </location>
</feature>
<dbReference type="InterPro" id="IPR035983">
    <property type="entry name" value="Hect_E3_ubiquitin_ligase"/>
</dbReference>
<keyword evidence="1 2" id="KW-0833">Ubl conjugation pathway</keyword>
<dbReference type="GeneID" id="20655884"/>
<dbReference type="SUPFAM" id="SSF56204">
    <property type="entry name" value="Hect, E3 ligase catalytic domain"/>
    <property type="match status" value="1"/>
</dbReference>